<dbReference type="EMBL" id="LR796235">
    <property type="protein sequence ID" value="CAB4130254.1"/>
    <property type="molecule type" value="Genomic_DNA"/>
</dbReference>
<proteinExistence type="predicted"/>
<accession>A0A6J5L786</accession>
<gene>
    <name evidence="1" type="ORF">UFOVP117_332</name>
</gene>
<reference evidence="1" key="1">
    <citation type="submission" date="2020-04" db="EMBL/GenBank/DDBJ databases">
        <authorList>
            <person name="Chiriac C."/>
            <person name="Salcher M."/>
            <person name="Ghai R."/>
            <person name="Kavagutti S V."/>
        </authorList>
    </citation>
    <scope>NUCLEOTIDE SEQUENCE</scope>
</reference>
<sequence>MITKTIYGCSEEDDNIYYMGTGNRKKSGNLFTGSRLVVDGQGNSGVLKTKSNGFNNIFKTANTGPGPSLNPTPTPSPIPVNSFTINSTDFISYGYGPEITPNGTNGFDSGPGQSGVGRQEYIINGYEMSQELIDSIVNLFTVEGLSTDSTGYVFNVTWGPGSTIINGKAMIGYYYDSIGPYYGNIQLSPISTENDDWMTSGQNMYNLPLAALGTFNFPATFTLYKPIISNPSQWWC</sequence>
<evidence type="ECO:0000313" key="1">
    <source>
        <dbReference type="EMBL" id="CAB4130254.1"/>
    </source>
</evidence>
<name>A0A6J5L786_9CAUD</name>
<organism evidence="1">
    <name type="scientific">uncultured Caudovirales phage</name>
    <dbReference type="NCBI Taxonomy" id="2100421"/>
    <lineage>
        <taxon>Viruses</taxon>
        <taxon>Duplodnaviria</taxon>
        <taxon>Heunggongvirae</taxon>
        <taxon>Uroviricota</taxon>
        <taxon>Caudoviricetes</taxon>
        <taxon>Peduoviridae</taxon>
        <taxon>Maltschvirus</taxon>
        <taxon>Maltschvirus maltsch</taxon>
    </lineage>
</organism>
<protein>
    <submittedName>
        <fullName evidence="1">Uncharacterized protein</fullName>
    </submittedName>
</protein>